<gene>
    <name evidence="3" type="ORF">G3569_11765</name>
</gene>
<evidence type="ECO:0000256" key="1">
    <source>
        <dbReference type="SAM" id="SignalP"/>
    </source>
</evidence>
<accession>A0A6M1TFZ3</accession>
<keyword evidence="1" id="KW-0732">Signal</keyword>
<comment type="caution">
    <text evidence="3">The sequence shown here is derived from an EMBL/GenBank/DDBJ whole genome shotgun (WGS) entry which is preliminary data.</text>
</comment>
<sequence>MKKLILFSVIILGWHQVWAQSHEPLESINIGVTSRIGAFNLTQKFVPVSSEKCVEGCRINHSSPSLNLSLGFKVRLFLSDNMGISSGLLYASSTYHEKYIGNNGANNFSILTKRNFNFVNIPLLLHGTLHSFTQESFSFFGEIGIINQLNLTSKFPDTFSTITLKRHGISGLVSVGARFTKYQYLFELSPYFMHSLTSFGTDISQEDTNSHTFVPYSIGFTISILYTL</sequence>
<name>A0A6M1TFZ3_9BACT</name>
<dbReference type="Proteomes" id="UP000479132">
    <property type="component" value="Unassembled WGS sequence"/>
</dbReference>
<reference evidence="3 4" key="1">
    <citation type="submission" date="2020-02" db="EMBL/GenBank/DDBJ databases">
        <title>Aliifodinibius halophilus 2W32, complete genome.</title>
        <authorList>
            <person name="Li Y."/>
            <person name="Wu S."/>
        </authorList>
    </citation>
    <scope>NUCLEOTIDE SEQUENCE [LARGE SCALE GENOMIC DNA]</scope>
    <source>
        <strain evidence="3 4">2W32</strain>
    </source>
</reference>
<protein>
    <submittedName>
        <fullName evidence="3">PorT family protein</fullName>
    </submittedName>
</protein>
<proteinExistence type="predicted"/>
<feature type="domain" description="Outer membrane protein beta-barrel" evidence="2">
    <location>
        <begin position="18"/>
        <end position="198"/>
    </location>
</feature>
<evidence type="ECO:0000259" key="2">
    <source>
        <dbReference type="Pfam" id="PF13568"/>
    </source>
</evidence>
<evidence type="ECO:0000313" key="3">
    <source>
        <dbReference type="EMBL" id="NGP89032.1"/>
    </source>
</evidence>
<dbReference type="RefSeq" id="WP_165269359.1">
    <property type="nucleotide sequence ID" value="NZ_JAALLS010000015.1"/>
</dbReference>
<evidence type="ECO:0000313" key="4">
    <source>
        <dbReference type="Proteomes" id="UP000479132"/>
    </source>
</evidence>
<dbReference type="Pfam" id="PF13568">
    <property type="entry name" value="OMP_b-brl_2"/>
    <property type="match status" value="1"/>
</dbReference>
<feature type="signal peptide" evidence="1">
    <location>
        <begin position="1"/>
        <end position="19"/>
    </location>
</feature>
<dbReference type="EMBL" id="JAALLS010000015">
    <property type="protein sequence ID" value="NGP89032.1"/>
    <property type="molecule type" value="Genomic_DNA"/>
</dbReference>
<feature type="chain" id="PRO_5026707767" evidence="1">
    <location>
        <begin position="20"/>
        <end position="228"/>
    </location>
</feature>
<dbReference type="AlphaFoldDB" id="A0A6M1TFZ3"/>
<organism evidence="3 4">
    <name type="scientific">Fodinibius halophilus</name>
    <dbReference type="NCBI Taxonomy" id="1736908"/>
    <lineage>
        <taxon>Bacteria</taxon>
        <taxon>Pseudomonadati</taxon>
        <taxon>Balneolota</taxon>
        <taxon>Balneolia</taxon>
        <taxon>Balneolales</taxon>
        <taxon>Balneolaceae</taxon>
        <taxon>Fodinibius</taxon>
    </lineage>
</organism>
<dbReference type="InterPro" id="IPR025665">
    <property type="entry name" value="Beta-barrel_OMP_2"/>
</dbReference>
<keyword evidence="4" id="KW-1185">Reference proteome</keyword>